<proteinExistence type="predicted"/>
<organism evidence="1 2">
    <name type="scientific">Flexibacter flexilis DSM 6793</name>
    <dbReference type="NCBI Taxonomy" id="927664"/>
    <lineage>
        <taxon>Bacteria</taxon>
        <taxon>Pseudomonadati</taxon>
        <taxon>Bacteroidota</taxon>
        <taxon>Cytophagia</taxon>
        <taxon>Cytophagales</taxon>
        <taxon>Flexibacteraceae</taxon>
        <taxon>Flexibacter</taxon>
    </lineage>
</organism>
<dbReference type="Proteomes" id="UP000199514">
    <property type="component" value="Unassembled WGS sequence"/>
</dbReference>
<evidence type="ECO:0008006" key="3">
    <source>
        <dbReference type="Google" id="ProtNLM"/>
    </source>
</evidence>
<sequence>MKKTWMLSLIIGISLVSCKKGEGDEPVGKANYVYFNTFSSPIDLEIYDPEKKSSIQYPLGYKDSVVFSYSGSPSVYPFLGNELLHRTGDSVVIKFANNTCISYKRKYTSGPFLGNGVFNLEEYDNYTKDLVNQRSYTLRYSIDSADYKKATTCK</sequence>
<reference evidence="1 2" key="1">
    <citation type="submission" date="2016-10" db="EMBL/GenBank/DDBJ databases">
        <authorList>
            <person name="de Groot N.N."/>
        </authorList>
    </citation>
    <scope>NUCLEOTIDE SEQUENCE [LARGE SCALE GENOMIC DNA]</scope>
    <source>
        <strain evidence="1 2">DSM 6793</strain>
    </source>
</reference>
<gene>
    <name evidence="1" type="ORF">SAMN05421780_102297</name>
</gene>
<keyword evidence="2" id="KW-1185">Reference proteome</keyword>
<name>A0A1I1FRK1_9BACT</name>
<dbReference type="RefSeq" id="WP_091508738.1">
    <property type="nucleotide sequence ID" value="NZ_FOLE01000002.1"/>
</dbReference>
<protein>
    <recommendedName>
        <fullName evidence="3">Lipoprotein</fullName>
    </recommendedName>
</protein>
<dbReference type="AlphaFoldDB" id="A0A1I1FRK1"/>
<dbReference type="STRING" id="927664.SAMN05421780_102297"/>
<evidence type="ECO:0000313" key="1">
    <source>
        <dbReference type="EMBL" id="SFC02067.1"/>
    </source>
</evidence>
<accession>A0A1I1FRK1</accession>
<dbReference type="PROSITE" id="PS51257">
    <property type="entry name" value="PROKAR_LIPOPROTEIN"/>
    <property type="match status" value="1"/>
</dbReference>
<evidence type="ECO:0000313" key="2">
    <source>
        <dbReference type="Proteomes" id="UP000199514"/>
    </source>
</evidence>
<dbReference type="OrthoDB" id="1495120at2"/>
<dbReference type="EMBL" id="FOLE01000002">
    <property type="protein sequence ID" value="SFC02067.1"/>
    <property type="molecule type" value="Genomic_DNA"/>
</dbReference>